<keyword evidence="37" id="KW-1185">Reference proteome</keyword>
<dbReference type="GO" id="GO:0005789">
    <property type="term" value="C:endoplasmic reticulum membrane"/>
    <property type="evidence" value="ECO:0007669"/>
    <property type="project" value="UniProtKB-SubCell"/>
</dbReference>
<comment type="catalytic activity">
    <reaction evidence="29">
        <text>4beta-methylzymosterol-4alpha-carboxylate + NADP(+) = 3-dehydro-4-methylzymosterol + CO2 + NADPH</text>
        <dbReference type="Rhea" id="RHEA:33447"/>
        <dbReference type="ChEBI" id="CHEBI:16526"/>
        <dbReference type="ChEBI" id="CHEBI:50593"/>
        <dbReference type="ChEBI" id="CHEBI:57783"/>
        <dbReference type="ChEBI" id="CHEBI:58349"/>
        <dbReference type="ChEBI" id="CHEBI:64925"/>
        <dbReference type="EC" id="1.1.1.170"/>
    </reaction>
    <physiologicalReaction direction="left-to-right" evidence="29">
        <dbReference type="Rhea" id="RHEA:33448"/>
    </physiologicalReaction>
</comment>
<evidence type="ECO:0000256" key="1">
    <source>
        <dbReference type="ARBA" id="ARBA00004389"/>
    </source>
</evidence>
<keyword evidence="16" id="KW-0520">NAD</keyword>
<evidence type="ECO:0000256" key="10">
    <source>
        <dbReference type="ARBA" id="ARBA00022824"/>
    </source>
</evidence>
<accession>A0A401NXI3</accession>
<comment type="caution">
    <text evidence="36">The sequence shown here is derived from an EMBL/GenBank/DDBJ whole genome shotgun (WGS) entry which is preliminary data.</text>
</comment>
<evidence type="ECO:0000259" key="35">
    <source>
        <dbReference type="Pfam" id="PF01073"/>
    </source>
</evidence>
<evidence type="ECO:0000256" key="6">
    <source>
        <dbReference type="ARBA" id="ARBA00022548"/>
    </source>
</evidence>
<evidence type="ECO:0000256" key="11">
    <source>
        <dbReference type="ARBA" id="ARBA00022955"/>
    </source>
</evidence>
<comment type="catalytic activity">
    <reaction evidence="24">
        <text>a 3beta-hydroxysteroid-4alpha-carboxylate + NAD(+) = a 3-oxosteroid + CO2 + NADH</text>
        <dbReference type="Rhea" id="RHEA:34775"/>
        <dbReference type="ChEBI" id="CHEBI:16526"/>
        <dbReference type="ChEBI" id="CHEBI:47788"/>
        <dbReference type="ChEBI" id="CHEBI:57540"/>
        <dbReference type="ChEBI" id="CHEBI:57945"/>
        <dbReference type="ChEBI" id="CHEBI:136966"/>
        <dbReference type="EC" id="1.1.1.170"/>
    </reaction>
</comment>
<evidence type="ECO:0000256" key="33">
    <source>
        <dbReference type="ARBA" id="ARBA00074569"/>
    </source>
</evidence>
<proteinExistence type="inferred from homology"/>
<gene>
    <name evidence="36" type="ORF">scyTo_0011893</name>
</gene>
<comment type="catalytic activity">
    <reaction evidence="30">
        <text>4alpha-carboxyzymosterol + NADP(+) = zymosterone + CO2 + NADPH</text>
        <dbReference type="Rhea" id="RHEA:33455"/>
        <dbReference type="ChEBI" id="CHEBI:16526"/>
        <dbReference type="ChEBI" id="CHEBI:52386"/>
        <dbReference type="ChEBI" id="CHEBI:57783"/>
        <dbReference type="ChEBI" id="CHEBI:58349"/>
        <dbReference type="ChEBI" id="CHEBI:143575"/>
    </reaction>
    <physiologicalReaction direction="left-to-right" evidence="30">
        <dbReference type="Rhea" id="RHEA:33456"/>
    </physiologicalReaction>
</comment>
<evidence type="ECO:0000256" key="22">
    <source>
        <dbReference type="ARBA" id="ARBA00051020"/>
    </source>
</evidence>
<name>A0A401NXI3_SCYTO</name>
<comment type="catalytic activity">
    <reaction evidence="27">
        <text>4beta-methylzymosterol-4alpha-carboxylate + NAD(+) = 3-dehydro-4-methylzymosterol + CO2 + NADH</text>
        <dbReference type="Rhea" id="RHEA:47160"/>
        <dbReference type="ChEBI" id="CHEBI:16526"/>
        <dbReference type="ChEBI" id="CHEBI:50593"/>
        <dbReference type="ChEBI" id="CHEBI:57540"/>
        <dbReference type="ChEBI" id="CHEBI:57945"/>
        <dbReference type="ChEBI" id="CHEBI:64925"/>
    </reaction>
    <physiologicalReaction direction="left-to-right" evidence="27">
        <dbReference type="Rhea" id="RHEA:47161"/>
    </physiologicalReaction>
</comment>
<dbReference type="Proteomes" id="UP000288216">
    <property type="component" value="Unassembled WGS sequence"/>
</dbReference>
<evidence type="ECO:0000256" key="29">
    <source>
        <dbReference type="ARBA" id="ARBA00052679"/>
    </source>
</evidence>
<keyword evidence="11" id="KW-0752">Steroid biosynthesis</keyword>
<evidence type="ECO:0000256" key="9">
    <source>
        <dbReference type="ARBA" id="ARBA00022778"/>
    </source>
</evidence>
<organism evidence="36 37">
    <name type="scientific">Scyliorhinus torazame</name>
    <name type="common">Cloudy catshark</name>
    <name type="synonym">Catulus torazame</name>
    <dbReference type="NCBI Taxonomy" id="75743"/>
    <lineage>
        <taxon>Eukaryota</taxon>
        <taxon>Metazoa</taxon>
        <taxon>Chordata</taxon>
        <taxon>Craniata</taxon>
        <taxon>Vertebrata</taxon>
        <taxon>Chondrichthyes</taxon>
        <taxon>Elasmobranchii</taxon>
        <taxon>Galeomorphii</taxon>
        <taxon>Galeoidea</taxon>
        <taxon>Carcharhiniformes</taxon>
        <taxon>Scyliorhinidae</taxon>
        <taxon>Scyliorhinus</taxon>
    </lineage>
</organism>
<evidence type="ECO:0000256" key="21">
    <source>
        <dbReference type="ARBA" id="ARBA00050270"/>
    </source>
</evidence>
<evidence type="ECO:0000256" key="25">
    <source>
        <dbReference type="ARBA" id="ARBA00051429"/>
    </source>
</evidence>
<dbReference type="OrthoDB" id="10262413at2759"/>
<comment type="pathway">
    <text evidence="31">Steroid biosynthesis; zymosterol biosynthesis; zymosterol from lanosterol: step 4/6.</text>
</comment>
<dbReference type="GO" id="GO:0005811">
    <property type="term" value="C:lipid droplet"/>
    <property type="evidence" value="ECO:0007669"/>
    <property type="project" value="UniProtKB-SubCell"/>
</dbReference>
<dbReference type="FunFam" id="3.40.50.720:FF:000251">
    <property type="entry name" value="Sterol-4-alpha-carboxylate 3-dehydrogenase, decarboxylating"/>
    <property type="match status" value="1"/>
</dbReference>
<dbReference type="PANTHER" id="PTHR43245:SF51">
    <property type="entry name" value="SHORT CHAIN DEHYDROGENASE_REDUCTASE FAMILY 42E, MEMBER 2"/>
    <property type="match status" value="1"/>
</dbReference>
<dbReference type="EMBL" id="BFAA01005579">
    <property type="protein sequence ID" value="GCB65589.1"/>
    <property type="molecule type" value="Genomic_DNA"/>
</dbReference>
<keyword evidence="10" id="KW-0256">Endoplasmic reticulum</keyword>
<dbReference type="EC" id="1.1.1.170" evidence="32"/>
<comment type="subunit">
    <text evidence="4">Homodimer.</text>
</comment>
<evidence type="ECO:0000313" key="36">
    <source>
        <dbReference type="EMBL" id="GCB65589.1"/>
    </source>
</evidence>
<evidence type="ECO:0000256" key="24">
    <source>
        <dbReference type="ARBA" id="ARBA00051208"/>
    </source>
</evidence>
<comment type="catalytic activity">
    <reaction evidence="21">
        <text>4alpha-carboxyzymosterol + NAD(+) = zymosterone + CO2 + NADH</text>
        <dbReference type="Rhea" id="RHEA:47164"/>
        <dbReference type="ChEBI" id="CHEBI:16526"/>
        <dbReference type="ChEBI" id="CHEBI:52386"/>
        <dbReference type="ChEBI" id="CHEBI:57540"/>
        <dbReference type="ChEBI" id="CHEBI:57945"/>
        <dbReference type="ChEBI" id="CHEBI:143575"/>
    </reaction>
    <physiologicalReaction direction="left-to-right" evidence="21">
        <dbReference type="Rhea" id="RHEA:47165"/>
    </physiologicalReaction>
</comment>
<evidence type="ECO:0000313" key="37">
    <source>
        <dbReference type="Proteomes" id="UP000288216"/>
    </source>
</evidence>
<keyword evidence="8 34" id="KW-0812">Transmembrane</keyword>
<comment type="similarity">
    <text evidence="3 34">Belongs to the 3-beta-HSD family.</text>
</comment>
<evidence type="ECO:0000256" key="30">
    <source>
        <dbReference type="ARBA" id="ARBA00052802"/>
    </source>
</evidence>
<evidence type="ECO:0000256" key="17">
    <source>
        <dbReference type="ARBA" id="ARBA00023098"/>
    </source>
</evidence>
<comment type="catalytic activity">
    <reaction evidence="23">
        <text>a 3beta-hydroxysteroid-4alpha-carboxylate + NADP(+) = a 3-oxosteroid + CO2 + NADPH</text>
        <dbReference type="Rhea" id="RHEA:34771"/>
        <dbReference type="ChEBI" id="CHEBI:16526"/>
        <dbReference type="ChEBI" id="CHEBI:47788"/>
        <dbReference type="ChEBI" id="CHEBI:57783"/>
        <dbReference type="ChEBI" id="CHEBI:58349"/>
        <dbReference type="ChEBI" id="CHEBI:136966"/>
        <dbReference type="EC" id="1.1.1.170"/>
    </reaction>
</comment>
<evidence type="ECO:0000256" key="16">
    <source>
        <dbReference type="ARBA" id="ARBA00023027"/>
    </source>
</evidence>
<keyword evidence="15" id="KW-0756">Sterol biosynthesis</keyword>
<evidence type="ECO:0000256" key="15">
    <source>
        <dbReference type="ARBA" id="ARBA00023011"/>
    </source>
</evidence>
<evidence type="ECO:0000256" key="7">
    <source>
        <dbReference type="ARBA" id="ARBA00022677"/>
    </source>
</evidence>
<keyword evidence="17" id="KW-0443">Lipid metabolism</keyword>
<feature type="transmembrane region" description="Helical" evidence="34">
    <location>
        <begin position="307"/>
        <end position="326"/>
    </location>
</feature>
<dbReference type="OMA" id="YNITNHE"/>
<evidence type="ECO:0000256" key="14">
    <source>
        <dbReference type="ARBA" id="ARBA00023002"/>
    </source>
</evidence>
<dbReference type="AlphaFoldDB" id="A0A401NXI3"/>
<protein>
    <recommendedName>
        <fullName evidence="33">Sterol-4-alpha-carboxylate 3-dehydrogenase, decarboxylating</fullName>
        <ecNumber evidence="32">1.1.1.170</ecNumber>
    </recommendedName>
</protein>
<keyword evidence="7" id="KW-0551">Lipid droplet</keyword>
<keyword evidence="18 34" id="KW-0472">Membrane</keyword>
<dbReference type="PANTHER" id="PTHR43245">
    <property type="entry name" value="BIFUNCTIONAL POLYMYXIN RESISTANCE PROTEIN ARNA"/>
    <property type="match status" value="1"/>
</dbReference>
<comment type="catalytic activity">
    <reaction evidence="26">
        <text>4alpha-carboxy-4beta-methyl-5alpha-cholest-8-en-3beta-ol + NAD(+) = 4alpha-methyl-5alpha-cholest-8-en-3-one + CO2 + NADH</text>
        <dbReference type="Rhea" id="RHEA:47168"/>
        <dbReference type="ChEBI" id="CHEBI:16526"/>
        <dbReference type="ChEBI" id="CHEBI:57540"/>
        <dbReference type="ChEBI" id="CHEBI:57945"/>
        <dbReference type="ChEBI" id="CHEBI:87047"/>
        <dbReference type="ChEBI" id="CHEBI:87050"/>
    </reaction>
    <physiologicalReaction direction="left-to-right" evidence="26">
        <dbReference type="Rhea" id="RHEA:47169"/>
    </physiologicalReaction>
</comment>
<keyword evidence="9" id="KW-0152">Cholesterol biosynthesis</keyword>
<dbReference type="Gene3D" id="3.40.50.720">
    <property type="entry name" value="NAD(P)-binding Rossmann-like Domain"/>
    <property type="match status" value="1"/>
</dbReference>
<evidence type="ECO:0000256" key="31">
    <source>
        <dbReference type="ARBA" id="ARBA00060653"/>
    </source>
</evidence>
<feature type="domain" description="3-beta hydroxysteroid dehydrogenase/isomerase" evidence="35">
    <location>
        <begin position="50"/>
        <end position="300"/>
    </location>
</feature>
<dbReference type="InterPro" id="IPR036291">
    <property type="entry name" value="NAD(P)-bd_dom_sf"/>
</dbReference>
<comment type="subcellular location">
    <subcellularLocation>
        <location evidence="1">Endoplasmic reticulum membrane</location>
        <topology evidence="1">Single-pass membrane protein</topology>
    </subcellularLocation>
    <subcellularLocation>
        <location evidence="2">Lipid droplet</location>
    </subcellularLocation>
</comment>
<dbReference type="Pfam" id="PF01073">
    <property type="entry name" value="3Beta_HSD"/>
    <property type="match status" value="1"/>
</dbReference>
<feature type="non-terminal residue" evidence="36">
    <location>
        <position position="1"/>
    </location>
</feature>
<dbReference type="SUPFAM" id="SSF51735">
    <property type="entry name" value="NAD(P)-binding Rossmann-fold domains"/>
    <property type="match status" value="1"/>
</dbReference>
<evidence type="ECO:0000256" key="23">
    <source>
        <dbReference type="ARBA" id="ARBA00051034"/>
    </source>
</evidence>
<evidence type="ECO:0000256" key="26">
    <source>
        <dbReference type="ARBA" id="ARBA00051762"/>
    </source>
</evidence>
<evidence type="ECO:0000256" key="3">
    <source>
        <dbReference type="ARBA" id="ARBA00009219"/>
    </source>
</evidence>
<reference evidence="36 37" key="1">
    <citation type="journal article" date="2018" name="Nat. Ecol. Evol.">
        <title>Shark genomes provide insights into elasmobranch evolution and the origin of vertebrates.</title>
        <authorList>
            <person name="Hara Y"/>
            <person name="Yamaguchi K"/>
            <person name="Onimaru K"/>
            <person name="Kadota M"/>
            <person name="Koyanagi M"/>
            <person name="Keeley SD"/>
            <person name="Tatsumi K"/>
            <person name="Tanaka K"/>
            <person name="Motone F"/>
            <person name="Kageyama Y"/>
            <person name="Nozu R"/>
            <person name="Adachi N"/>
            <person name="Nishimura O"/>
            <person name="Nakagawa R"/>
            <person name="Tanegashima C"/>
            <person name="Kiyatake I"/>
            <person name="Matsumoto R"/>
            <person name="Murakumo K"/>
            <person name="Nishida K"/>
            <person name="Terakita A"/>
            <person name="Kuratani S"/>
            <person name="Sato K"/>
            <person name="Hyodo S Kuraku.S."/>
        </authorList>
    </citation>
    <scope>NUCLEOTIDE SEQUENCE [LARGE SCALE GENOMIC DNA]</scope>
</reference>
<evidence type="ECO:0000256" key="8">
    <source>
        <dbReference type="ARBA" id="ARBA00022692"/>
    </source>
</evidence>
<evidence type="ECO:0000256" key="27">
    <source>
        <dbReference type="ARBA" id="ARBA00051958"/>
    </source>
</evidence>
<evidence type="ECO:0000256" key="18">
    <source>
        <dbReference type="ARBA" id="ARBA00023136"/>
    </source>
</evidence>
<dbReference type="InterPro" id="IPR050177">
    <property type="entry name" value="Lipid_A_modif_metabolic_enz"/>
</dbReference>
<evidence type="ECO:0000256" key="2">
    <source>
        <dbReference type="ARBA" id="ARBA00004502"/>
    </source>
</evidence>
<dbReference type="GO" id="GO:0000252">
    <property type="term" value="F:3-beta-hydroxysteroid dehydrogenase [NAD(P)+]/C4-decarboxylase activity"/>
    <property type="evidence" value="ECO:0007669"/>
    <property type="project" value="UniProtKB-EC"/>
</dbReference>
<dbReference type="GO" id="GO:0006695">
    <property type="term" value="P:cholesterol biosynthetic process"/>
    <property type="evidence" value="ECO:0007669"/>
    <property type="project" value="UniProtKB-KW"/>
</dbReference>
<keyword evidence="5" id="KW-0444">Lipid biosynthesis</keyword>
<evidence type="ECO:0000256" key="28">
    <source>
        <dbReference type="ARBA" id="ARBA00052650"/>
    </source>
</evidence>
<evidence type="ECO:0000256" key="19">
    <source>
        <dbReference type="ARBA" id="ARBA00023166"/>
    </source>
</evidence>
<evidence type="ECO:0000256" key="4">
    <source>
        <dbReference type="ARBA" id="ARBA00011738"/>
    </source>
</evidence>
<evidence type="ECO:0000256" key="13">
    <source>
        <dbReference type="ARBA" id="ARBA00022990"/>
    </source>
</evidence>
<keyword evidence="12 34" id="KW-1133">Transmembrane helix</keyword>
<keyword evidence="19" id="KW-1207">Sterol metabolism</keyword>
<keyword evidence="20" id="KW-0753">Steroid metabolism</keyword>
<comment type="catalytic activity">
    <reaction evidence="25">
        <text>4alpha-carboxy-4beta-methyl-5alpha-cholest-8-en-3beta-ol + NADP(+) = 4alpha-methyl-5alpha-cholest-8-en-3-one + CO2 + NADPH</text>
        <dbReference type="Rhea" id="RHEA:46828"/>
        <dbReference type="ChEBI" id="CHEBI:16526"/>
        <dbReference type="ChEBI" id="CHEBI:57783"/>
        <dbReference type="ChEBI" id="CHEBI:58349"/>
        <dbReference type="ChEBI" id="CHEBI:87047"/>
        <dbReference type="ChEBI" id="CHEBI:87050"/>
    </reaction>
    <physiologicalReaction direction="left-to-right" evidence="25">
        <dbReference type="Rhea" id="RHEA:46829"/>
    </physiologicalReaction>
</comment>
<keyword evidence="14 34" id="KW-0560">Oxidoreductase</keyword>
<evidence type="ECO:0000256" key="34">
    <source>
        <dbReference type="RuleBase" id="RU004475"/>
    </source>
</evidence>
<keyword evidence="13" id="KW-0007">Acetylation</keyword>
<evidence type="ECO:0000256" key="32">
    <source>
        <dbReference type="ARBA" id="ARBA00066634"/>
    </source>
</evidence>
<evidence type="ECO:0000256" key="12">
    <source>
        <dbReference type="ARBA" id="ARBA00022989"/>
    </source>
</evidence>
<dbReference type="InterPro" id="IPR002225">
    <property type="entry name" value="3Beta_OHSteriod_DH/Estase"/>
</dbReference>
<comment type="catalytic activity">
    <reaction evidence="28">
        <text>4alpha-carboxy-5alpha-cholest-8-ene-3beta-ol + NAD(+) = 5alpha-cholest-8-en-3-one + CO2 + NADH</text>
        <dbReference type="Rhea" id="RHEA:47172"/>
        <dbReference type="ChEBI" id="CHEBI:16526"/>
        <dbReference type="ChEBI" id="CHEBI:57540"/>
        <dbReference type="ChEBI" id="CHEBI:57945"/>
        <dbReference type="ChEBI" id="CHEBI:87055"/>
        <dbReference type="ChEBI" id="CHEBI:87056"/>
    </reaction>
    <physiologicalReaction direction="left-to-right" evidence="28">
        <dbReference type="Rhea" id="RHEA:47173"/>
    </physiologicalReaction>
</comment>
<sequence>GLLSCPVGCKRRSSGVFIRGLVHTARHPRVKSCSRRKMNTRSRHSKKCTVIGGSGFLGQHLVRTLLEKGYIVNILDVRKPFEDERVQFFSADLCSKEDVLPAVQGVSIVFHCASPAPSSDNRELFYKVNYTGTKTIIEACKEAGVQKLVLTSSASVVFEGSDLKNGSEDLPYAKNPIDYYCQTKILQEMEILGANNPDQNFMTIAIRPHGIFGPQDPHLVPVLVQAAKSGKMKFMIGNSKNLVDFTYVDNVVHGLILAAENLHPKSHICGKAYHITNDEPIPFWTFLSEILVGLNYDPPKYHIPYLLAYYLAFLLSILVLLLKPFVTIKPTFTPMRVALAGTYHYYSCERAKNDLGYKPVVCLSEGIKSTIQSFTYLSRSR</sequence>
<dbReference type="STRING" id="75743.A0A401NXI3"/>
<evidence type="ECO:0000256" key="5">
    <source>
        <dbReference type="ARBA" id="ARBA00022516"/>
    </source>
</evidence>
<evidence type="ECO:0000256" key="20">
    <source>
        <dbReference type="ARBA" id="ARBA00023221"/>
    </source>
</evidence>
<comment type="catalytic activity">
    <reaction evidence="22">
        <text>4alpha-carboxy-5alpha-cholest-8-ene-3beta-ol + NADP(+) = 5alpha-cholest-8-en-3-one + CO2 + NADPH</text>
        <dbReference type="Rhea" id="RHEA:46848"/>
        <dbReference type="ChEBI" id="CHEBI:16526"/>
        <dbReference type="ChEBI" id="CHEBI:57783"/>
        <dbReference type="ChEBI" id="CHEBI:58349"/>
        <dbReference type="ChEBI" id="CHEBI:87055"/>
        <dbReference type="ChEBI" id="CHEBI:87056"/>
    </reaction>
    <physiologicalReaction direction="left-to-right" evidence="22">
        <dbReference type="Rhea" id="RHEA:46849"/>
    </physiologicalReaction>
</comment>
<keyword evidence="6" id="KW-0153">Cholesterol metabolism</keyword>